<evidence type="ECO:0000313" key="12">
    <source>
        <dbReference type="EMBL" id="PJF17550.1"/>
    </source>
</evidence>
<evidence type="ECO:0000256" key="7">
    <source>
        <dbReference type="ARBA" id="ARBA00023034"/>
    </source>
</evidence>
<evidence type="ECO:0000256" key="10">
    <source>
        <dbReference type="ARBA" id="ARBA00040957"/>
    </source>
</evidence>
<dbReference type="PANTHER" id="PTHR21230">
    <property type="entry name" value="VESICLE TRANSPORT V-SNARE PROTEIN VTI1-RELATED"/>
    <property type="match status" value="1"/>
</dbReference>
<dbReference type="PANTHER" id="PTHR21230:SF1">
    <property type="entry name" value="GOLGI SNAP RECEPTOR COMPLEX MEMBER 2"/>
    <property type="match status" value="1"/>
</dbReference>
<dbReference type="Gene3D" id="1.20.5.110">
    <property type="match status" value="1"/>
</dbReference>
<keyword evidence="8" id="KW-0472">Membrane</keyword>
<evidence type="ECO:0000256" key="5">
    <source>
        <dbReference type="ARBA" id="ARBA00022927"/>
    </source>
</evidence>
<evidence type="ECO:0000256" key="9">
    <source>
        <dbReference type="ARBA" id="ARBA00037983"/>
    </source>
</evidence>
<name>A0A2H9TIV0_9FUNG</name>
<dbReference type="GO" id="GO:0006906">
    <property type="term" value="P:vesicle fusion"/>
    <property type="evidence" value="ECO:0007669"/>
    <property type="project" value="TreeGrafter"/>
</dbReference>
<dbReference type="PIRSF" id="PIRSF028865">
    <property type="entry name" value="Membrin-2"/>
    <property type="match status" value="1"/>
</dbReference>
<comment type="caution">
    <text evidence="12">The sequence shown here is derived from an EMBL/GenBank/DDBJ whole genome shotgun (WGS) entry which is preliminary data.</text>
</comment>
<dbReference type="InterPro" id="IPR027027">
    <property type="entry name" value="GOSR2/Membrin/Bos1"/>
</dbReference>
<evidence type="ECO:0000256" key="2">
    <source>
        <dbReference type="ARBA" id="ARBA00004409"/>
    </source>
</evidence>
<comment type="similarity">
    <text evidence="9">Belongs to the BOS1 family.</text>
</comment>
<comment type="subcellular location">
    <subcellularLocation>
        <location evidence="1">Endoplasmic reticulum membrane</location>
        <topology evidence="1">Single-pass type IV membrane protein</topology>
    </subcellularLocation>
    <subcellularLocation>
        <location evidence="2">Golgi apparatus membrane</location>
        <topology evidence="2">Single-pass type IV membrane protein</topology>
    </subcellularLocation>
</comment>
<keyword evidence="5" id="KW-0653">Protein transport</keyword>
<dbReference type="GO" id="GO:0005484">
    <property type="term" value="F:SNAP receptor activity"/>
    <property type="evidence" value="ECO:0007669"/>
    <property type="project" value="InterPro"/>
</dbReference>
<organism evidence="12 13">
    <name type="scientific">Paramicrosporidium saccamoebae</name>
    <dbReference type="NCBI Taxonomy" id="1246581"/>
    <lineage>
        <taxon>Eukaryota</taxon>
        <taxon>Fungi</taxon>
        <taxon>Fungi incertae sedis</taxon>
        <taxon>Cryptomycota</taxon>
        <taxon>Cryptomycota incertae sedis</taxon>
        <taxon>Paramicrosporidium</taxon>
    </lineage>
</organism>
<reference evidence="12 13" key="1">
    <citation type="submission" date="2016-10" db="EMBL/GenBank/DDBJ databases">
        <title>The genome of Paramicrosporidium saccamoebae is the missing link in understanding Cryptomycota and Microsporidia evolution.</title>
        <authorList>
            <person name="Quandt C.A."/>
            <person name="Beaudet D."/>
            <person name="Corsaro D."/>
            <person name="Michel R."/>
            <person name="Corradi N."/>
            <person name="James T."/>
        </authorList>
    </citation>
    <scope>NUCLEOTIDE SEQUENCE [LARGE SCALE GENOMIC DNA]</scope>
    <source>
        <strain evidence="12 13">KSL3</strain>
    </source>
</reference>
<keyword evidence="7" id="KW-0333">Golgi apparatus</keyword>
<dbReference type="GO" id="GO:0031201">
    <property type="term" value="C:SNARE complex"/>
    <property type="evidence" value="ECO:0007669"/>
    <property type="project" value="TreeGrafter"/>
</dbReference>
<evidence type="ECO:0000256" key="3">
    <source>
        <dbReference type="ARBA" id="ARBA00022448"/>
    </source>
</evidence>
<evidence type="ECO:0000256" key="11">
    <source>
        <dbReference type="SAM" id="MobiDB-lite"/>
    </source>
</evidence>
<dbReference type="GO" id="GO:0005789">
    <property type="term" value="C:endoplasmic reticulum membrane"/>
    <property type="evidence" value="ECO:0007669"/>
    <property type="project" value="UniProtKB-SubCell"/>
</dbReference>
<keyword evidence="6" id="KW-1133">Transmembrane helix</keyword>
<feature type="region of interest" description="Disordered" evidence="11">
    <location>
        <begin position="51"/>
        <end position="74"/>
    </location>
</feature>
<dbReference type="STRING" id="1246581.A0A2H9TIV0"/>
<gene>
    <name evidence="12" type="ORF">PSACC_02649</name>
</gene>
<evidence type="ECO:0000256" key="1">
    <source>
        <dbReference type="ARBA" id="ARBA00004163"/>
    </source>
</evidence>
<dbReference type="GO" id="GO:0031902">
    <property type="term" value="C:late endosome membrane"/>
    <property type="evidence" value="ECO:0007669"/>
    <property type="project" value="TreeGrafter"/>
</dbReference>
<accession>A0A2H9TIV0</accession>
<dbReference type="GO" id="GO:0015031">
    <property type="term" value="P:protein transport"/>
    <property type="evidence" value="ECO:0007669"/>
    <property type="project" value="UniProtKB-KW"/>
</dbReference>
<dbReference type="GO" id="GO:0000139">
    <property type="term" value="C:Golgi membrane"/>
    <property type="evidence" value="ECO:0007669"/>
    <property type="project" value="UniProtKB-SubCell"/>
</dbReference>
<dbReference type="AlphaFoldDB" id="A0A2H9TIV0"/>
<dbReference type="SUPFAM" id="SSF58038">
    <property type="entry name" value="SNARE fusion complex"/>
    <property type="match status" value="1"/>
</dbReference>
<keyword evidence="3" id="KW-0813">Transport</keyword>
<keyword evidence="13" id="KW-1185">Reference proteome</keyword>
<dbReference type="EMBL" id="MTSL01000169">
    <property type="protein sequence ID" value="PJF17550.1"/>
    <property type="molecule type" value="Genomic_DNA"/>
</dbReference>
<protein>
    <recommendedName>
        <fullName evidence="10">Protein transport protein BOS1</fullName>
    </recommendedName>
</protein>
<dbReference type="OrthoDB" id="158360at2759"/>
<evidence type="ECO:0000256" key="4">
    <source>
        <dbReference type="ARBA" id="ARBA00022692"/>
    </source>
</evidence>
<proteinExistence type="inferred from homology"/>
<evidence type="ECO:0000256" key="6">
    <source>
        <dbReference type="ARBA" id="ARBA00022989"/>
    </source>
</evidence>
<dbReference type="Proteomes" id="UP000240830">
    <property type="component" value="Unassembled WGS sequence"/>
</dbReference>
<dbReference type="Pfam" id="PF12352">
    <property type="entry name" value="V-SNARE_C"/>
    <property type="match status" value="1"/>
</dbReference>
<evidence type="ECO:0000256" key="8">
    <source>
        <dbReference type="ARBA" id="ARBA00023136"/>
    </source>
</evidence>
<evidence type="ECO:0000313" key="13">
    <source>
        <dbReference type="Proteomes" id="UP000240830"/>
    </source>
</evidence>
<dbReference type="GO" id="GO:0000149">
    <property type="term" value="F:SNARE binding"/>
    <property type="evidence" value="ECO:0007669"/>
    <property type="project" value="TreeGrafter"/>
</dbReference>
<keyword evidence="4" id="KW-0812">Transmembrane</keyword>
<sequence>MNAQLTAKAERQLQAVRSDMERLEGDGTALQDVSAGLATAMLTLRSLEESLNRETSMEKRQQGKQRIKELRAEHQSLKDSVERFRAKCKESERATVRTALLTPGTVRPTVALTEAALQEREDSTLRYASHQMDEYITIGTGTLDSLRTQRGALKSAQRRVLDVGTTLGLSQSVMRVISRRTAQDRYIM</sequence>
<dbReference type="GO" id="GO:0012507">
    <property type="term" value="C:ER to Golgi transport vesicle membrane"/>
    <property type="evidence" value="ECO:0007669"/>
    <property type="project" value="TreeGrafter"/>
</dbReference>